<evidence type="ECO:0000256" key="1">
    <source>
        <dbReference type="ARBA" id="ARBA00004651"/>
    </source>
</evidence>
<dbReference type="RefSeq" id="WP_140008520.1">
    <property type="nucleotide sequence ID" value="NZ_JBHMDG010000001.1"/>
</dbReference>
<keyword evidence="9" id="KW-1185">Reference proteome</keyword>
<evidence type="ECO:0000313" key="8">
    <source>
        <dbReference type="EMBL" id="MFB9311627.1"/>
    </source>
</evidence>
<protein>
    <submittedName>
        <fullName evidence="8">DUF3817 domain-containing protein</fullName>
    </submittedName>
</protein>
<evidence type="ECO:0000256" key="2">
    <source>
        <dbReference type="ARBA" id="ARBA00022475"/>
    </source>
</evidence>
<comment type="caution">
    <text evidence="8">The sequence shown here is derived from an EMBL/GenBank/DDBJ whole genome shotgun (WGS) entry which is preliminary data.</text>
</comment>
<feature type="transmembrane region" description="Helical" evidence="6">
    <location>
        <begin position="36"/>
        <end position="59"/>
    </location>
</feature>
<dbReference type="PANTHER" id="PTHR40077:SF1">
    <property type="entry name" value="MEMBRANE PROTEIN"/>
    <property type="match status" value="1"/>
</dbReference>
<sequence length="148" mass="15866">MTPQALFRRVAIAEAITWALLLVGMFLKYVTDTTEVGVRIAGPIHGVVFVAYCVTTVVVAIDQRWTARRTAIGVLSSIPPFFTLLFDLLAERAGAFGPWRLTVDEPARAADRPVAWMLRNPLLGLVAALVVVAVLTGLALLVGPPASS</sequence>
<feature type="transmembrane region" description="Helical" evidence="6">
    <location>
        <begin position="12"/>
        <end position="30"/>
    </location>
</feature>
<keyword evidence="4 6" id="KW-1133">Transmembrane helix</keyword>
<dbReference type="Pfam" id="PF12823">
    <property type="entry name" value="DUF3817"/>
    <property type="match status" value="1"/>
</dbReference>
<feature type="transmembrane region" description="Helical" evidence="6">
    <location>
        <begin position="122"/>
        <end position="142"/>
    </location>
</feature>
<evidence type="ECO:0000259" key="7">
    <source>
        <dbReference type="Pfam" id="PF12823"/>
    </source>
</evidence>
<dbReference type="InterPro" id="IPR023845">
    <property type="entry name" value="DUF3817_TM"/>
</dbReference>
<dbReference type="NCBIfam" id="TIGR03954">
    <property type="entry name" value="integ_memb_HG"/>
    <property type="match status" value="1"/>
</dbReference>
<keyword evidence="2" id="KW-1003">Cell membrane</keyword>
<evidence type="ECO:0000256" key="6">
    <source>
        <dbReference type="SAM" id="Phobius"/>
    </source>
</evidence>
<evidence type="ECO:0000256" key="4">
    <source>
        <dbReference type="ARBA" id="ARBA00022989"/>
    </source>
</evidence>
<feature type="domain" description="DUF3817" evidence="7">
    <location>
        <begin position="6"/>
        <end position="89"/>
    </location>
</feature>
<proteinExistence type="predicted"/>
<keyword evidence="5 6" id="KW-0472">Membrane</keyword>
<dbReference type="PANTHER" id="PTHR40077">
    <property type="entry name" value="MEMBRANE PROTEIN-RELATED"/>
    <property type="match status" value="1"/>
</dbReference>
<keyword evidence="3 6" id="KW-0812">Transmembrane</keyword>
<accession>A0ABV5K5G8</accession>
<evidence type="ECO:0000313" key="9">
    <source>
        <dbReference type="Proteomes" id="UP001589750"/>
    </source>
</evidence>
<gene>
    <name evidence="8" type="ORF">ACFFRI_01110</name>
</gene>
<name>A0ABV5K5G8_9ACTN</name>
<organism evidence="8 9">
    <name type="scientific">Nocardioides plantarum</name>
    <dbReference type="NCBI Taxonomy" id="29299"/>
    <lineage>
        <taxon>Bacteria</taxon>
        <taxon>Bacillati</taxon>
        <taxon>Actinomycetota</taxon>
        <taxon>Actinomycetes</taxon>
        <taxon>Propionibacteriales</taxon>
        <taxon>Nocardioidaceae</taxon>
        <taxon>Nocardioides</taxon>
    </lineage>
</organism>
<evidence type="ECO:0000256" key="3">
    <source>
        <dbReference type="ARBA" id="ARBA00022692"/>
    </source>
</evidence>
<dbReference type="EMBL" id="JBHMDG010000001">
    <property type="protein sequence ID" value="MFB9311627.1"/>
    <property type="molecule type" value="Genomic_DNA"/>
</dbReference>
<comment type="subcellular location">
    <subcellularLocation>
        <location evidence="1">Cell membrane</location>
        <topology evidence="1">Multi-pass membrane protein</topology>
    </subcellularLocation>
</comment>
<reference evidence="8 9" key="1">
    <citation type="submission" date="2024-09" db="EMBL/GenBank/DDBJ databases">
        <authorList>
            <person name="Sun Q."/>
            <person name="Mori K."/>
        </authorList>
    </citation>
    <scope>NUCLEOTIDE SEQUENCE [LARGE SCALE GENOMIC DNA]</scope>
    <source>
        <strain evidence="8 9">JCM 9626</strain>
    </source>
</reference>
<evidence type="ECO:0000256" key="5">
    <source>
        <dbReference type="ARBA" id="ARBA00023136"/>
    </source>
</evidence>
<dbReference type="Proteomes" id="UP001589750">
    <property type="component" value="Unassembled WGS sequence"/>
</dbReference>